<organism evidence="1">
    <name type="scientific">Rhizophora mucronata</name>
    <name type="common">Asiatic mangrove</name>
    <dbReference type="NCBI Taxonomy" id="61149"/>
    <lineage>
        <taxon>Eukaryota</taxon>
        <taxon>Viridiplantae</taxon>
        <taxon>Streptophyta</taxon>
        <taxon>Embryophyta</taxon>
        <taxon>Tracheophyta</taxon>
        <taxon>Spermatophyta</taxon>
        <taxon>Magnoliopsida</taxon>
        <taxon>eudicotyledons</taxon>
        <taxon>Gunneridae</taxon>
        <taxon>Pentapetalae</taxon>
        <taxon>rosids</taxon>
        <taxon>fabids</taxon>
        <taxon>Malpighiales</taxon>
        <taxon>Rhizophoraceae</taxon>
        <taxon>Rhizophora</taxon>
    </lineage>
</organism>
<proteinExistence type="predicted"/>
<dbReference type="AlphaFoldDB" id="A0A2P2K5J1"/>
<evidence type="ECO:0000313" key="1">
    <source>
        <dbReference type="EMBL" id="MBX01006.1"/>
    </source>
</evidence>
<reference evidence="1" key="1">
    <citation type="submission" date="2018-02" db="EMBL/GenBank/DDBJ databases">
        <title>Rhizophora mucronata_Transcriptome.</title>
        <authorList>
            <person name="Meera S.P."/>
            <person name="Sreeshan A."/>
            <person name="Augustine A."/>
        </authorList>
    </citation>
    <scope>NUCLEOTIDE SEQUENCE</scope>
    <source>
        <tissue evidence="1">Leaf</tissue>
    </source>
</reference>
<sequence>MFCSMPPCINRFSPTESPTISSPGTISQALGRHVSKNTISQNWDALGWQRQLRRH</sequence>
<name>A0A2P2K5J1_RHIMU</name>
<dbReference type="EMBL" id="GGEC01020522">
    <property type="protein sequence ID" value="MBX01006.1"/>
    <property type="molecule type" value="Transcribed_RNA"/>
</dbReference>
<accession>A0A2P2K5J1</accession>
<protein>
    <submittedName>
        <fullName evidence="1">Uncharacterized protein</fullName>
    </submittedName>
</protein>